<evidence type="ECO:0000256" key="5">
    <source>
        <dbReference type="ARBA" id="ARBA00022980"/>
    </source>
</evidence>
<keyword evidence="4" id="KW-0694">RNA-binding</keyword>
<dbReference type="Gene3D" id="3.30.1550.10">
    <property type="entry name" value="Ribosomal protein L11/L12, N-terminal domain"/>
    <property type="match status" value="1"/>
</dbReference>
<dbReference type="InterPro" id="IPR020784">
    <property type="entry name" value="Ribosomal_uL11_N"/>
</dbReference>
<accession>A0A813HQ01</accession>
<keyword evidence="3" id="KW-0699">rRNA-binding</keyword>
<dbReference type="Gene3D" id="1.10.10.250">
    <property type="entry name" value="Ribosomal protein L11, C-terminal domain"/>
    <property type="match status" value="1"/>
</dbReference>
<dbReference type="SUPFAM" id="SSF54747">
    <property type="entry name" value="Ribosomal L11/L12e N-terminal domain"/>
    <property type="match status" value="1"/>
</dbReference>
<dbReference type="InterPro" id="IPR036796">
    <property type="entry name" value="Ribosomal_uL11_N_sf"/>
</dbReference>
<keyword evidence="6 7" id="KW-0687">Ribonucleoprotein</keyword>
<dbReference type="GO" id="GO:0005762">
    <property type="term" value="C:mitochondrial large ribosomal subunit"/>
    <property type="evidence" value="ECO:0007669"/>
    <property type="project" value="TreeGrafter"/>
</dbReference>
<feature type="domain" description="Large ribosomal subunit protein uL11 C-terminal" evidence="9">
    <location>
        <begin position="70"/>
        <end position="141"/>
    </location>
</feature>
<name>A0A813HQ01_POLGL</name>
<feature type="region of interest" description="Disordered" evidence="8">
    <location>
        <begin position="249"/>
        <end position="276"/>
    </location>
</feature>
<evidence type="ECO:0000256" key="3">
    <source>
        <dbReference type="ARBA" id="ARBA00022730"/>
    </source>
</evidence>
<gene>
    <name evidence="11" type="ORF">PGLA1383_LOCUS54521</name>
</gene>
<evidence type="ECO:0000256" key="6">
    <source>
        <dbReference type="ARBA" id="ARBA00023274"/>
    </source>
</evidence>
<keyword evidence="12" id="KW-1185">Reference proteome</keyword>
<evidence type="ECO:0008006" key="13">
    <source>
        <dbReference type="Google" id="ProtNLM"/>
    </source>
</evidence>
<feature type="compositionally biased region" description="Basic residues" evidence="8">
    <location>
        <begin position="256"/>
        <end position="276"/>
    </location>
</feature>
<evidence type="ECO:0000259" key="9">
    <source>
        <dbReference type="Pfam" id="PF00298"/>
    </source>
</evidence>
<dbReference type="GO" id="GO:0003735">
    <property type="term" value="F:structural constituent of ribosome"/>
    <property type="evidence" value="ECO:0007669"/>
    <property type="project" value="InterPro"/>
</dbReference>
<dbReference type="Proteomes" id="UP000654075">
    <property type="component" value="Unassembled WGS sequence"/>
</dbReference>
<dbReference type="InterPro" id="IPR000911">
    <property type="entry name" value="Ribosomal_uL11"/>
</dbReference>
<dbReference type="SMART" id="SM00649">
    <property type="entry name" value="RL11"/>
    <property type="match status" value="1"/>
</dbReference>
<dbReference type="Pfam" id="PF00298">
    <property type="entry name" value="Ribosomal_L11"/>
    <property type="match status" value="1"/>
</dbReference>
<feature type="domain" description="Large ribosomal subunit protein uL11 N-terminal" evidence="10">
    <location>
        <begin position="8"/>
        <end position="65"/>
    </location>
</feature>
<comment type="similarity">
    <text evidence="1 7">Belongs to the universal ribosomal protein uL11 family.</text>
</comment>
<dbReference type="InterPro" id="IPR020783">
    <property type="entry name" value="Ribosomal_uL11_C"/>
</dbReference>
<dbReference type="PANTHER" id="PTHR11661:SF1">
    <property type="entry name" value="LARGE RIBOSOMAL SUBUNIT PROTEIN UL11M"/>
    <property type="match status" value="1"/>
</dbReference>
<keyword evidence="5 7" id="KW-0689">Ribosomal protein</keyword>
<dbReference type="EMBL" id="CAJNNV010032269">
    <property type="protein sequence ID" value="CAE8639490.1"/>
    <property type="molecule type" value="Genomic_DNA"/>
</dbReference>
<dbReference type="PANTHER" id="PTHR11661">
    <property type="entry name" value="60S RIBOSOMAL PROTEIN L12"/>
    <property type="match status" value="1"/>
</dbReference>
<dbReference type="AlphaFoldDB" id="A0A813HQ01"/>
<evidence type="ECO:0000256" key="1">
    <source>
        <dbReference type="ARBA" id="ARBA00010537"/>
    </source>
</evidence>
<evidence type="ECO:0000256" key="7">
    <source>
        <dbReference type="RuleBase" id="RU003978"/>
    </source>
</evidence>
<evidence type="ECO:0000256" key="8">
    <source>
        <dbReference type="SAM" id="MobiDB-lite"/>
    </source>
</evidence>
<protein>
    <recommendedName>
        <fullName evidence="13">Ribosomal protein L11</fullName>
    </recommendedName>
</protein>
<evidence type="ECO:0000313" key="12">
    <source>
        <dbReference type="Proteomes" id="UP000654075"/>
    </source>
</evidence>
<evidence type="ECO:0000313" key="11">
    <source>
        <dbReference type="EMBL" id="CAE8639490.1"/>
    </source>
</evidence>
<reference evidence="11" key="1">
    <citation type="submission" date="2021-02" db="EMBL/GenBank/DDBJ databases">
        <authorList>
            <person name="Dougan E. K."/>
            <person name="Rhodes N."/>
            <person name="Thang M."/>
            <person name="Chan C."/>
        </authorList>
    </citation>
    <scope>NUCLEOTIDE SEQUENCE</scope>
</reference>
<dbReference type="OrthoDB" id="1091498at2759"/>
<dbReference type="Pfam" id="PF03946">
    <property type="entry name" value="Ribosomal_L11_N"/>
    <property type="match status" value="1"/>
</dbReference>
<sequence length="276" mass="30569">MSVVGRFRLIVPGATAKPAPKMGQALGPLGINMMNFCKDFNARTQKVRPEVPLQCTLVPKTDRTYKFFLRTPQAQWFLQRCARIPKGGDYGAAAAPVGNITLKELFHIAKAKSMDPQLVGVPIRTICLSLIRTAKAMGILVSKELQPEFSKRDDQPVEALQALKAFQALRKAARRKRSETGSGGPVALTTSKQRKQQRLHLCKVCVGFAWLVQVRKHLLPAFSPGCWRLVVHLVQRERWPLWGGGADCSAGSSNGRRQRGCRSQRSSRRPATRCSG</sequence>
<evidence type="ECO:0000256" key="4">
    <source>
        <dbReference type="ARBA" id="ARBA00022884"/>
    </source>
</evidence>
<dbReference type="CDD" id="cd00349">
    <property type="entry name" value="Ribosomal_L11"/>
    <property type="match status" value="1"/>
</dbReference>
<organism evidence="11 12">
    <name type="scientific">Polarella glacialis</name>
    <name type="common">Dinoflagellate</name>
    <dbReference type="NCBI Taxonomy" id="89957"/>
    <lineage>
        <taxon>Eukaryota</taxon>
        <taxon>Sar</taxon>
        <taxon>Alveolata</taxon>
        <taxon>Dinophyceae</taxon>
        <taxon>Suessiales</taxon>
        <taxon>Suessiaceae</taxon>
        <taxon>Polarella</taxon>
    </lineage>
</organism>
<proteinExistence type="inferred from homology"/>
<comment type="caution">
    <text evidence="11">The sequence shown here is derived from an EMBL/GenBank/DDBJ whole genome shotgun (WGS) entry which is preliminary data.</text>
</comment>
<dbReference type="FunFam" id="3.30.1550.10:FF:000006">
    <property type="entry name" value="50S ribosomal protein L11"/>
    <property type="match status" value="1"/>
</dbReference>
<evidence type="ECO:0000256" key="2">
    <source>
        <dbReference type="ARBA" id="ARBA00022481"/>
    </source>
</evidence>
<feature type="non-terminal residue" evidence="11">
    <location>
        <position position="276"/>
    </location>
</feature>
<dbReference type="GO" id="GO:0070180">
    <property type="term" value="F:large ribosomal subunit rRNA binding"/>
    <property type="evidence" value="ECO:0007669"/>
    <property type="project" value="TreeGrafter"/>
</dbReference>
<dbReference type="HAMAP" id="MF_00736">
    <property type="entry name" value="Ribosomal_uL11"/>
    <property type="match status" value="1"/>
</dbReference>
<dbReference type="InterPro" id="IPR036769">
    <property type="entry name" value="Ribosomal_uL11_C_sf"/>
</dbReference>
<evidence type="ECO:0000259" key="10">
    <source>
        <dbReference type="Pfam" id="PF03946"/>
    </source>
</evidence>
<dbReference type="SUPFAM" id="SSF46906">
    <property type="entry name" value="Ribosomal protein L11, C-terminal domain"/>
    <property type="match status" value="1"/>
</dbReference>
<keyword evidence="2" id="KW-0488">Methylation</keyword>
<dbReference type="GO" id="GO:0006412">
    <property type="term" value="P:translation"/>
    <property type="evidence" value="ECO:0007669"/>
    <property type="project" value="InterPro"/>
</dbReference>